<feature type="compositionally biased region" description="Basic and acidic residues" evidence="2">
    <location>
        <begin position="1089"/>
        <end position="1099"/>
    </location>
</feature>
<feature type="compositionally biased region" description="Pro residues" evidence="2">
    <location>
        <begin position="47"/>
        <end position="57"/>
    </location>
</feature>
<reference evidence="3" key="1">
    <citation type="submission" date="2013-04" db="EMBL/GenBank/DDBJ databases">
        <authorList>
            <person name="Sibley D."/>
            <person name="Venepally P."/>
            <person name="Karamycheva S."/>
            <person name="Hadjithomas M."/>
            <person name="Khan A."/>
            <person name="Brunk B."/>
            <person name="Roos D."/>
            <person name="Caler E."/>
            <person name="Lorenzi H."/>
        </authorList>
    </citation>
    <scope>NUCLEOTIDE SEQUENCE [LARGE SCALE GENOMIC DNA]</scope>
    <source>
        <strain evidence="3">ME49</strain>
    </source>
</reference>
<feature type="compositionally biased region" description="Basic and acidic residues" evidence="2">
    <location>
        <begin position="1367"/>
        <end position="1392"/>
    </location>
</feature>
<feature type="compositionally biased region" description="Basic and acidic residues" evidence="2">
    <location>
        <begin position="1027"/>
        <end position="1037"/>
    </location>
</feature>
<feature type="compositionally biased region" description="Basic and acidic residues" evidence="2">
    <location>
        <begin position="2485"/>
        <end position="2494"/>
    </location>
</feature>
<dbReference type="RefSeq" id="XP_018636388.1">
    <property type="nucleotide sequence ID" value="XM_018782064.1"/>
</dbReference>
<feature type="compositionally biased region" description="Basic and acidic residues" evidence="2">
    <location>
        <begin position="420"/>
        <end position="440"/>
    </location>
</feature>
<accession>S8F360</accession>
<evidence type="ECO:0000313" key="4">
    <source>
        <dbReference type="Proteomes" id="UP000001529"/>
    </source>
</evidence>
<evidence type="ECO:0000256" key="1">
    <source>
        <dbReference type="SAM" id="Coils"/>
    </source>
</evidence>
<feature type="compositionally biased region" description="Basic and acidic residues" evidence="2">
    <location>
        <begin position="2341"/>
        <end position="2350"/>
    </location>
</feature>
<dbReference type="VEuPathDB" id="ToxoDB:TGME49_289120"/>
<feature type="compositionally biased region" description="Polar residues" evidence="2">
    <location>
        <begin position="683"/>
        <end position="697"/>
    </location>
</feature>
<keyword evidence="1" id="KW-0175">Coiled coil</keyword>
<feature type="compositionally biased region" description="Basic and acidic residues" evidence="2">
    <location>
        <begin position="2043"/>
        <end position="2057"/>
    </location>
</feature>
<organism evidence="3 4">
    <name type="scientific">Toxoplasma gondii (strain ATCC 50611 / Me49)</name>
    <dbReference type="NCBI Taxonomy" id="508771"/>
    <lineage>
        <taxon>Eukaryota</taxon>
        <taxon>Sar</taxon>
        <taxon>Alveolata</taxon>
        <taxon>Apicomplexa</taxon>
        <taxon>Conoidasida</taxon>
        <taxon>Coccidia</taxon>
        <taxon>Eucoccidiorida</taxon>
        <taxon>Eimeriorina</taxon>
        <taxon>Sarcocystidae</taxon>
        <taxon>Toxoplasma</taxon>
    </lineage>
</organism>
<feature type="compositionally biased region" description="Basic and acidic residues" evidence="2">
    <location>
        <begin position="76"/>
        <end position="100"/>
    </location>
</feature>
<dbReference type="KEGG" id="tgo:TGME49_289120"/>
<feature type="coiled-coil region" evidence="1">
    <location>
        <begin position="1696"/>
        <end position="1819"/>
    </location>
</feature>
<feature type="compositionally biased region" description="Basic and acidic residues" evidence="2">
    <location>
        <begin position="2256"/>
        <end position="2291"/>
    </location>
</feature>
<evidence type="ECO:0008006" key="5">
    <source>
        <dbReference type="Google" id="ProtNLM"/>
    </source>
</evidence>
<sequence>MASISSFLKRKVKDRLSLLDAALEADTLVTRLKASLSRLFEGQELPGPLPSLSPLPDSPRSRAGSASPPESQRVSLETERKGAEAKERTEPPPEKGDEGPSKLLASSGWSQTRCPPPAHAGPSLVSPLPVDALEKFQQLLHQLLLLCRQQKALALQASHKKLSTQTASSTSSGSGAGGEAQVAAKGPGPGDEERAAFGGLCTSLVTHPSGLRVLCACLHLGKAYSDKSASSAQLAAVASILQDALEILDLLFAAHAPTPLGRAGPGAPGRPGRAAPRVVRTPQPGTGDMSANEAEKPRGCFSPKDGVDWRCGDEADLDETSSDGDSDADEETAEGEEDVEERNRGTVSEIKGALPTKSKEKAQRASDASPGVYFQLMDSVMRHTENGSLVVSLLLLPEVYIEHDVLLVLQKLYSFADDTRRRGREAARRRRREAEKREEALGEEQTVDAVMPPWLSSDRFRRSRPSHRPLGRPRRDGREKARGGQRQRDGEFLDLEERGSTVCQQLEDALLNRPECIARLTAALQEGGAAEFVREEALEVLRMVTRRREEMKVIATFQGAIEALLSLLSSELGLPLYVSEDSLTSPASSGQSSRTSLQQPPLETMQVLLSAPRVRSILRCIYSLTSCGPACKYMREANLLRPLVLLLQLLLRAKEEHVKRAGRLGRQTNASVDAHPQEGETHVANTLSPDPNISNSHPAAASGGLLGSTGIPQSGVRTSGAAGDDSLRGEGARPGEFHVAVATALDESLFLLLAIFGNFFPYPKKLDSFPVSAEEAVAAASLQPLHRRVHTVRLPKWRQEARWTEAEVRGNQAALRRSGVLDLIAQHVAKVCHSLSFFSQADHVSSPLIALVPNLCRLFTRLFQLLLALLAEPRRPQGRQGASEAAADSAAAQMLLTPSSPPDAASASETRGGDRHRELRQAESGGPPPFYCLAYAALQGGAPPVLQALLTVSVDVIVSSFPAVQEHILEGCLAAFGGSSAAMPSLASIPGTPGPSSELRTPDLASALPPTFCPSLHDSSGPCSPELRSEGDSRDEPPPLQILPPGVVLAALLQWAFRRGVRTAEAARLAEAAAGVLAAGAVSGSAASDETRRVSRRQEEEEGGEEPRGLLVDEAYRASWRWHQACVAMRFLAFALGGNPRLSLVACTRPLPSLGERGETRKPLLWQIAAVLLPALSRCCREEVSHPCGGKRPPAGVASGDEETVALLHFFCRTLELLLALLHSDRLSSSRFTFLKTPETAQTSNGPESSALSLSSGDAVALSLSWLLASSLSLPSLLLLLLRRRSSDTSPPKMETLTETPHTLTETPRTLLDAAAALVLDRVVFTLDFFAELEIKQETETRVSAGSQGAGGRGRGGGSWRAWRRRPREERDRSLGAEEGRSEGGEKLKRENSCPVRRMLQLHPQLHAFFADWRDTGACVHAQSGEARDEGSKEAEAERVAGKRQGEEEDGTEGVSGRGEARVYEKADGARKGLAHRAEEAKKLLVEVLGVEQVAAKVQKLQVDPVFRFSAPLPVASSFFPSLASRIPTRRSFCSSESGASGASAASSPAAGAGAEEVFLAARVPAALYSQTLATLEASLEADCREAEKERGTYAEPSFCAPSWLASGQAERIDRVGDRGVILPPAAYLALRPCLPSFFAFFLLPRETAVLRCSAVGAEARGLRMLLAVSGKRLERSRAGRVSLKEESQDLDDVTREEFEEFLLFQEESIAELRRENARLALRTAKLQDALDPRREALVAQLQRETSLLRAELERLLKEKSLLAERLAGERRLAAAQLEDQQRQLEAVVVGFSQLEEELQTREEEIQSLRAELESQKAAVYREDRLHETPDRGVCGEDSSAETAERVKSTAALATCREELLSLQEKHTELLALLDLLVHRVPECLQFVCSLSDLPCRYTREFRALYEKQADELPSLQSVQNCESLRGFQSLLPSSTCAPALRERPQAPVCTASGVDVSSSEASLERAGARSEGRPEPSSRFVSGSPSAFASSFSLEFFPSSADPRRAPEQASCLHWESDRPWQDAALSSEGISGSAEQSFSGGRRELERREDIREDPETSFSRLSCHSGATSPSFPPSAHRGAFSEASPQDETTRETPTQIPSASLPSSSPSSPSSSAFPHSAFTASPASGVPGTAEATALGVESSLALVGHVLRAQPGGAAAAPAFGPQTSQAAFLNPHGGDMQAAEGSGNIPKSSALFGGGDARRQETERATEREGTTREGSKRVFESQSETGDEGSEDVRTAPSPGGEGFSQVREEHGRLESAREGGRAVSLEDERTKREQRAGHGAERFQGQNEGARSVAEDAKGILNGTSTEQQEPRLGFRSRLSRILWAGVTGDGDGRYSDSEPHQGGQRNASLDRRDERETKQGVGRLLPTDEPTEARVSETDGEELSLPVGGERRRGARGGGNTDANIARSHEACGGEAAGFDSDGKAERRGEEPARPGEVYVCQDRRGQTSQQEREKGVNDVCAVRRDLFSGSQDGDTHKPRDNGGDGGVGSLFDTSPAIGEQQREAACVGETAVSSHAKAQSQLFQTATGNPETAASLSEARSSFQEPLAGSGEELAKGMRDLDSLPCSEAGGGAREAPEAEDVSVGARVREAVDAEVAVGVPEGGEKAEEETLKRKEVEAGRQQTQSKANGGDTQQGGNQEMMSYEDYLAMIQGVDERQLTPQQLAEWRNYRTQCEAFFAYQRQYAQWQPQA</sequence>
<dbReference type="GeneID" id="7898092"/>
<dbReference type="Proteomes" id="UP000001529">
    <property type="component" value="Chromosome IX"/>
</dbReference>
<feature type="region of interest" description="Disordered" evidence="2">
    <location>
        <begin position="259"/>
        <end position="368"/>
    </location>
</feature>
<feature type="compositionally biased region" description="Gly residues" evidence="2">
    <location>
        <begin position="1348"/>
        <end position="1359"/>
    </location>
</feature>
<dbReference type="SUPFAM" id="SSF48371">
    <property type="entry name" value="ARM repeat"/>
    <property type="match status" value="1"/>
</dbReference>
<dbReference type="Gene3D" id="1.25.10.10">
    <property type="entry name" value="Leucine-rich Repeat Variant"/>
    <property type="match status" value="1"/>
</dbReference>
<dbReference type="InterPro" id="IPR016024">
    <property type="entry name" value="ARM-type_fold"/>
</dbReference>
<feature type="region of interest" description="Disordered" evidence="2">
    <location>
        <begin position="987"/>
        <end position="1040"/>
    </location>
</feature>
<name>S8F360_TOXGM</name>
<feature type="compositionally biased region" description="Low complexity" evidence="2">
    <location>
        <begin position="2102"/>
        <end position="2130"/>
    </location>
</feature>
<feature type="compositionally biased region" description="Basic and acidic residues" evidence="2">
    <location>
        <begin position="473"/>
        <end position="493"/>
    </location>
</feature>
<feature type="compositionally biased region" description="Basic and acidic residues" evidence="2">
    <location>
        <begin position="1963"/>
        <end position="1977"/>
    </location>
</feature>
<feature type="region of interest" description="Disordered" evidence="2">
    <location>
        <begin position="2525"/>
        <end position="2652"/>
    </location>
</feature>
<feature type="compositionally biased region" description="Low complexity" evidence="2">
    <location>
        <begin position="163"/>
        <end position="184"/>
    </location>
</feature>
<feature type="compositionally biased region" description="Low complexity" evidence="2">
    <location>
        <begin position="270"/>
        <end position="282"/>
    </location>
</feature>
<feature type="compositionally biased region" description="Basic and acidic residues" evidence="2">
    <location>
        <begin position="2453"/>
        <end position="2478"/>
    </location>
</feature>
<dbReference type="InterPro" id="IPR011989">
    <property type="entry name" value="ARM-like"/>
</dbReference>
<feature type="compositionally biased region" description="Basic and acidic residues" evidence="2">
    <location>
        <begin position="2359"/>
        <end position="2369"/>
    </location>
</feature>
<feature type="compositionally biased region" description="Basic and acidic residues" evidence="2">
    <location>
        <begin position="911"/>
        <end position="921"/>
    </location>
</feature>
<feature type="compositionally biased region" description="Polar residues" evidence="2">
    <location>
        <begin position="2059"/>
        <end position="2073"/>
    </location>
</feature>
<feature type="compositionally biased region" description="Basic and acidic residues" evidence="2">
    <location>
        <begin position="2565"/>
        <end position="2574"/>
    </location>
</feature>
<feature type="region of interest" description="Disordered" evidence="2">
    <location>
        <begin position="1340"/>
        <end position="1392"/>
    </location>
</feature>
<protein>
    <recommendedName>
        <fullName evidence="5">Glutamic acid-rich protein</fullName>
    </recommendedName>
</protein>
<feature type="compositionally biased region" description="Basic and acidic residues" evidence="2">
    <location>
        <begin position="2204"/>
        <end position="2228"/>
    </location>
</feature>
<dbReference type="EMBL" id="CM002044">
    <property type="protein sequence ID" value="EPT27913.1"/>
    <property type="molecule type" value="Genomic_DNA"/>
</dbReference>
<feature type="compositionally biased region" description="Basic and acidic residues" evidence="2">
    <location>
        <begin position="2615"/>
        <end position="2631"/>
    </location>
</feature>
<feature type="region of interest" description="Disordered" evidence="2">
    <location>
        <begin position="1424"/>
        <end position="1458"/>
    </location>
</feature>
<feature type="region of interest" description="Disordered" evidence="2">
    <location>
        <begin position="163"/>
        <end position="191"/>
    </location>
</feature>
<feature type="compositionally biased region" description="Polar residues" evidence="2">
    <location>
        <begin position="2633"/>
        <end position="2652"/>
    </location>
</feature>
<feature type="compositionally biased region" description="Basic and acidic residues" evidence="2">
    <location>
        <begin position="2432"/>
        <end position="2445"/>
    </location>
</feature>
<feature type="compositionally biased region" description="Acidic residues" evidence="2">
    <location>
        <begin position="314"/>
        <end position="340"/>
    </location>
</feature>
<evidence type="ECO:0000313" key="3">
    <source>
        <dbReference type="EMBL" id="EPT27913.1"/>
    </source>
</evidence>
<feature type="region of interest" description="Disordered" evidence="2">
    <location>
        <begin position="896"/>
        <end position="924"/>
    </location>
</feature>
<dbReference type="EMBL" id="KE138832">
    <property type="protein sequence ID" value="EPT27913.1"/>
    <property type="molecule type" value="Genomic_DNA"/>
</dbReference>
<feature type="region of interest" description="Disordered" evidence="2">
    <location>
        <begin position="420"/>
        <end position="493"/>
    </location>
</feature>
<feature type="region of interest" description="Disordered" evidence="2">
    <location>
        <begin position="1087"/>
        <end position="1107"/>
    </location>
</feature>
<evidence type="ECO:0000256" key="2">
    <source>
        <dbReference type="SAM" id="MobiDB-lite"/>
    </source>
</evidence>
<dbReference type="SMR" id="S8F360"/>
<feature type="compositionally biased region" description="Basic residues" evidence="2">
    <location>
        <begin position="461"/>
        <end position="472"/>
    </location>
</feature>
<feature type="region of interest" description="Disordered" evidence="2">
    <location>
        <begin position="40"/>
        <end position="121"/>
    </location>
</feature>
<dbReference type="OrthoDB" id="333870at2759"/>
<proteinExistence type="predicted"/>
<feature type="compositionally biased region" description="Basic and acidic residues" evidence="2">
    <location>
        <begin position="1426"/>
        <end position="1446"/>
    </location>
</feature>
<feature type="region of interest" description="Disordered" evidence="2">
    <location>
        <begin position="2027"/>
        <end position="2135"/>
    </location>
</feature>
<feature type="region of interest" description="Disordered" evidence="2">
    <location>
        <begin position="2337"/>
        <end position="2505"/>
    </location>
</feature>
<feature type="region of interest" description="Disordered" evidence="2">
    <location>
        <begin position="1961"/>
        <end position="1983"/>
    </location>
</feature>
<gene>
    <name evidence="3" type="ORF">TGME49_289120</name>
</gene>
<feature type="compositionally biased region" description="Polar residues" evidence="2">
    <location>
        <begin position="2525"/>
        <end position="2556"/>
    </location>
</feature>
<feature type="compositionally biased region" description="Polar residues" evidence="2">
    <location>
        <begin position="2030"/>
        <end position="2041"/>
    </location>
</feature>
<feature type="compositionally biased region" description="Polar residues" evidence="2">
    <location>
        <begin position="2087"/>
        <end position="2101"/>
    </location>
</feature>
<keyword evidence="4" id="KW-1185">Reference proteome</keyword>
<feature type="region of interest" description="Disordered" evidence="2">
    <location>
        <begin position="2172"/>
        <end position="2302"/>
    </location>
</feature>
<feature type="region of interest" description="Disordered" evidence="2">
    <location>
        <begin position="668"/>
        <end position="729"/>
    </location>
</feature>